<name>A0A0J8EXY8_BETVV</name>
<feature type="region of interest" description="Disordered" evidence="1">
    <location>
        <begin position="1"/>
        <end position="40"/>
    </location>
</feature>
<evidence type="ECO:0000256" key="1">
    <source>
        <dbReference type="SAM" id="MobiDB-lite"/>
    </source>
</evidence>
<organism evidence="2 3">
    <name type="scientific">Beta vulgaris subsp. vulgaris</name>
    <name type="common">Beet</name>
    <dbReference type="NCBI Taxonomy" id="3555"/>
    <lineage>
        <taxon>Eukaryota</taxon>
        <taxon>Viridiplantae</taxon>
        <taxon>Streptophyta</taxon>
        <taxon>Embryophyta</taxon>
        <taxon>Tracheophyta</taxon>
        <taxon>Spermatophyta</taxon>
        <taxon>Magnoliopsida</taxon>
        <taxon>eudicotyledons</taxon>
        <taxon>Gunneridae</taxon>
        <taxon>Pentapetalae</taxon>
        <taxon>Caryophyllales</taxon>
        <taxon>Chenopodiaceae</taxon>
        <taxon>Betoideae</taxon>
        <taxon>Beta</taxon>
    </lineage>
</organism>
<protein>
    <submittedName>
        <fullName evidence="2">Uncharacterized protein</fullName>
    </submittedName>
</protein>
<dbReference type="AlphaFoldDB" id="A0A0J8EXY8"/>
<feature type="compositionally biased region" description="Basic and acidic residues" evidence="1">
    <location>
        <begin position="305"/>
        <end position="319"/>
    </location>
</feature>
<reference evidence="2 3" key="1">
    <citation type="journal article" date="2014" name="Nature">
        <title>The genome of the recently domesticated crop plant sugar beet (Beta vulgaris).</title>
        <authorList>
            <person name="Dohm J.C."/>
            <person name="Minoche A.E."/>
            <person name="Holtgrawe D."/>
            <person name="Capella-Gutierrez S."/>
            <person name="Zakrzewski F."/>
            <person name="Tafer H."/>
            <person name="Rupp O."/>
            <person name="Sorensen T.R."/>
            <person name="Stracke R."/>
            <person name="Reinhardt R."/>
            <person name="Goesmann A."/>
            <person name="Kraft T."/>
            <person name="Schulz B."/>
            <person name="Stadler P.F."/>
            <person name="Schmidt T."/>
            <person name="Gabaldon T."/>
            <person name="Lehrach H."/>
            <person name="Weisshaar B."/>
            <person name="Himmelbauer H."/>
        </authorList>
    </citation>
    <scope>NUCLEOTIDE SEQUENCE [LARGE SCALE GENOMIC DNA]</scope>
    <source>
        <tissue evidence="2">Taproot</tissue>
    </source>
</reference>
<evidence type="ECO:0000313" key="2">
    <source>
        <dbReference type="EMBL" id="KMT08056.1"/>
    </source>
</evidence>
<dbReference type="EMBL" id="KQ090125">
    <property type="protein sequence ID" value="KMT08056.1"/>
    <property type="molecule type" value="Genomic_DNA"/>
</dbReference>
<feature type="compositionally biased region" description="Polar residues" evidence="1">
    <location>
        <begin position="1"/>
        <end position="28"/>
    </location>
</feature>
<sequence length="326" mass="37449">MQSNQNQRSSGLENPQLNISNSIMQSRPLSHGPKQNEGDVGIHTKTVQKKSMFAPGSLGAYMRLKARIREKELRDKKANAIREIQFQNTLEGQYENYRSSDEIDSEQGEEEDVDWGDFVHAHNGEIQEHLNEALLNQEQEREDGAEECKPIILNEMGKPIGPDKKTVDKFSRFLGTLARDSSLAPLNKLNWHHVVDKDKIWSYVKEKMEEVQKESQINGDDAYYKVMNKSEKLKKCAIKGKCKGDYVNSVVIPDEFLQSYKDQIVKDTVREVMKTFEQQLEPGMFANLSHSLENVSTIHNITKHLHEGTTDQEKDKDEENQNDELE</sequence>
<keyword evidence="3" id="KW-1185">Reference proteome</keyword>
<dbReference type="Gramene" id="KMT08056">
    <property type="protein sequence ID" value="KMT08056"/>
    <property type="gene ID" value="BVRB_6g144100"/>
</dbReference>
<evidence type="ECO:0000313" key="3">
    <source>
        <dbReference type="Proteomes" id="UP000035740"/>
    </source>
</evidence>
<feature type="region of interest" description="Disordered" evidence="1">
    <location>
        <begin position="305"/>
        <end position="326"/>
    </location>
</feature>
<accession>A0A0J8EXY8</accession>
<dbReference type="Proteomes" id="UP000035740">
    <property type="component" value="Chromosome 6"/>
</dbReference>
<gene>
    <name evidence="2" type="ORF">BVRB_6g144100</name>
</gene>
<proteinExistence type="predicted"/>